<name>A0A7J8A7Z2_PIPKU</name>
<evidence type="ECO:0000313" key="2">
    <source>
        <dbReference type="Proteomes" id="UP000558488"/>
    </source>
</evidence>
<accession>A0A7J8A7Z2</accession>
<proteinExistence type="predicted"/>
<gene>
    <name evidence="1" type="ORF">mPipKuh1_008994</name>
</gene>
<organism evidence="1 2">
    <name type="scientific">Pipistrellus kuhlii</name>
    <name type="common">Kuhl's pipistrelle</name>
    <dbReference type="NCBI Taxonomy" id="59472"/>
    <lineage>
        <taxon>Eukaryota</taxon>
        <taxon>Metazoa</taxon>
        <taxon>Chordata</taxon>
        <taxon>Craniata</taxon>
        <taxon>Vertebrata</taxon>
        <taxon>Euteleostomi</taxon>
        <taxon>Mammalia</taxon>
        <taxon>Eutheria</taxon>
        <taxon>Laurasiatheria</taxon>
        <taxon>Chiroptera</taxon>
        <taxon>Yangochiroptera</taxon>
        <taxon>Vespertilionidae</taxon>
        <taxon>Pipistrellus</taxon>
    </lineage>
</organism>
<evidence type="ECO:0000313" key="1">
    <source>
        <dbReference type="EMBL" id="KAF6382642.1"/>
    </source>
</evidence>
<dbReference type="AlphaFoldDB" id="A0A7J8A7Z2"/>
<sequence>MNWGWQREVFLMGKIGDPARTGCAIRNISIMTILLIKLSKIKGTLFKIESGGSEGTALTHCHSHPTQEEGRIYFSSAKHLIFTETSLAGCLQEWALDTAQPMRYCHTQPMKSRHHPELFTKDPPNFLLFFLLFFLMESSPSPVSFMKTYPWLTIVCLS</sequence>
<protein>
    <submittedName>
        <fullName evidence="1">Uncharacterized protein</fullName>
    </submittedName>
</protein>
<comment type="caution">
    <text evidence="1">The sequence shown here is derived from an EMBL/GenBank/DDBJ whole genome shotgun (WGS) entry which is preliminary data.</text>
</comment>
<dbReference type="EMBL" id="JACAGB010000002">
    <property type="protein sequence ID" value="KAF6382642.1"/>
    <property type="molecule type" value="Genomic_DNA"/>
</dbReference>
<dbReference type="Proteomes" id="UP000558488">
    <property type="component" value="Unassembled WGS sequence"/>
</dbReference>
<reference evidence="1 2" key="1">
    <citation type="journal article" date="2020" name="Nature">
        <title>Six reference-quality genomes reveal evolution of bat adaptations.</title>
        <authorList>
            <person name="Jebb D."/>
            <person name="Huang Z."/>
            <person name="Pippel M."/>
            <person name="Hughes G.M."/>
            <person name="Lavrichenko K."/>
            <person name="Devanna P."/>
            <person name="Winkler S."/>
            <person name="Jermiin L.S."/>
            <person name="Skirmuntt E.C."/>
            <person name="Katzourakis A."/>
            <person name="Burkitt-Gray L."/>
            <person name="Ray D.A."/>
            <person name="Sullivan K.A.M."/>
            <person name="Roscito J.G."/>
            <person name="Kirilenko B.M."/>
            <person name="Davalos L.M."/>
            <person name="Corthals A.P."/>
            <person name="Power M.L."/>
            <person name="Jones G."/>
            <person name="Ransome R.D."/>
            <person name="Dechmann D.K.N."/>
            <person name="Locatelli A.G."/>
            <person name="Puechmaille S.J."/>
            <person name="Fedrigo O."/>
            <person name="Jarvis E.D."/>
            <person name="Hiller M."/>
            <person name="Vernes S.C."/>
            <person name="Myers E.W."/>
            <person name="Teeling E.C."/>
        </authorList>
    </citation>
    <scope>NUCLEOTIDE SEQUENCE [LARGE SCALE GENOMIC DNA]</scope>
    <source>
        <strain evidence="1">MPipKuh1</strain>
        <tissue evidence="1">Flight muscle</tissue>
    </source>
</reference>
<keyword evidence="2" id="KW-1185">Reference proteome</keyword>